<dbReference type="OrthoDB" id="167272at2759"/>
<feature type="signal peptide" evidence="1">
    <location>
        <begin position="1"/>
        <end position="22"/>
    </location>
</feature>
<comment type="caution">
    <text evidence="2">The sequence shown here is derived from an EMBL/GenBank/DDBJ whole genome shotgun (WGS) entry which is preliminary data.</text>
</comment>
<keyword evidence="1" id="KW-0732">Signal</keyword>
<reference evidence="2" key="1">
    <citation type="submission" date="2021-02" db="EMBL/GenBank/DDBJ databases">
        <authorList>
            <person name="Dougan E. K."/>
            <person name="Rhodes N."/>
            <person name="Thang M."/>
            <person name="Chan C."/>
        </authorList>
    </citation>
    <scope>NUCLEOTIDE SEQUENCE</scope>
</reference>
<gene>
    <name evidence="2" type="ORF">SNAT2548_LOCUS17192</name>
</gene>
<organism evidence="2 3">
    <name type="scientific">Symbiodinium natans</name>
    <dbReference type="NCBI Taxonomy" id="878477"/>
    <lineage>
        <taxon>Eukaryota</taxon>
        <taxon>Sar</taxon>
        <taxon>Alveolata</taxon>
        <taxon>Dinophyceae</taxon>
        <taxon>Suessiales</taxon>
        <taxon>Symbiodiniaceae</taxon>
        <taxon>Symbiodinium</taxon>
    </lineage>
</organism>
<dbReference type="AlphaFoldDB" id="A0A812PCE6"/>
<keyword evidence="3" id="KW-1185">Reference proteome</keyword>
<evidence type="ECO:0000313" key="3">
    <source>
        <dbReference type="Proteomes" id="UP000604046"/>
    </source>
</evidence>
<name>A0A812PCE6_9DINO</name>
<evidence type="ECO:0000256" key="1">
    <source>
        <dbReference type="SAM" id="SignalP"/>
    </source>
</evidence>
<accession>A0A812PCE6</accession>
<evidence type="ECO:0000313" key="2">
    <source>
        <dbReference type="EMBL" id="CAE7328281.1"/>
    </source>
</evidence>
<sequence>MRQACAGVQIVVLCICSRHCFADRCNPEQCKSLAPLLQHCERDAYSGGGDDMVIFCTGRHGKLAVRVALVEDMLNAMDDGMSLVKADNLARALHRGSDRIQAFIVPKLREALRGATLRRIISASEYRGGMQWRDEFSWKKMVFPPASSLSGCLACLQISSTVPVLTRSGQRVANLSGSVQIGLDLMKGVDGSFKNLCKSLTVQAVSTILVGYHLDIATMADWGHYHDAHEGNVLLSFAGSDLPEIRWHDFAGSYSDYRLGNESLEQAFSIDFAQKLERFSTTAIDHIEKTYQDLATRLNTARKRCRLVGQPSIQMRVCLRERAFSFVETMLNAAAMDSSARRMLLERVSRGMSDISQDELWRQFVEGSARTTESIVWVRELIRKDCAV</sequence>
<dbReference type="Proteomes" id="UP000604046">
    <property type="component" value="Unassembled WGS sequence"/>
</dbReference>
<dbReference type="EMBL" id="CAJNDS010002102">
    <property type="protein sequence ID" value="CAE7328281.1"/>
    <property type="molecule type" value="Genomic_DNA"/>
</dbReference>
<protein>
    <submittedName>
        <fullName evidence="2">Uncharacterized protein</fullName>
    </submittedName>
</protein>
<feature type="chain" id="PRO_5032695314" evidence="1">
    <location>
        <begin position="23"/>
        <end position="388"/>
    </location>
</feature>
<proteinExistence type="predicted"/>